<proteinExistence type="predicted"/>
<keyword evidence="2" id="KW-0808">Transferase</keyword>
<evidence type="ECO:0000313" key="3">
    <source>
        <dbReference type="EMBL" id="OTQ09954.1"/>
    </source>
</evidence>
<dbReference type="Proteomes" id="UP000194800">
    <property type="component" value="Unassembled WGS sequence"/>
</dbReference>
<keyword evidence="4" id="KW-1185">Reference proteome</keyword>
<dbReference type="RefSeq" id="WP_065604135.1">
    <property type="nucleotide sequence ID" value="NZ_CAMLAF010000006.1"/>
</dbReference>
<dbReference type="GO" id="GO:1990189">
    <property type="term" value="F:protein N-terminal-serine acetyltransferase activity"/>
    <property type="evidence" value="ECO:0007669"/>
    <property type="project" value="TreeGrafter"/>
</dbReference>
<dbReference type="NCBIfam" id="NF007539">
    <property type="entry name" value="PRK10151.1"/>
    <property type="match status" value="1"/>
</dbReference>
<dbReference type="PANTHER" id="PTHR43441:SF11">
    <property type="entry name" value="RIBOSOMAL-PROTEIN-SERINE ACETYLTRANSFERASE"/>
    <property type="match status" value="1"/>
</dbReference>
<dbReference type="InterPro" id="IPR051908">
    <property type="entry name" value="Ribosomal_N-acetyltransferase"/>
</dbReference>
<protein>
    <submittedName>
        <fullName evidence="2">Ribosomal protein L7/L12-serine acetyltransferase</fullName>
    </submittedName>
</protein>
<evidence type="ECO:0000313" key="2">
    <source>
        <dbReference type="EMBL" id="OTQ01050.1"/>
    </source>
</evidence>
<accession>A0A242NKT0</accession>
<dbReference type="EMBL" id="NARP01000005">
    <property type="protein sequence ID" value="OTQ01050.1"/>
    <property type="molecule type" value="Genomic_DNA"/>
</dbReference>
<gene>
    <name evidence="3" type="ORF">B6C91_07255</name>
    <name evidence="2" type="ORF">B6D08_02655</name>
</gene>
<dbReference type="Gene3D" id="3.40.630.30">
    <property type="match status" value="1"/>
</dbReference>
<dbReference type="SUPFAM" id="SSF55729">
    <property type="entry name" value="Acyl-CoA N-acyltransferases (Nat)"/>
    <property type="match status" value="1"/>
</dbReference>
<dbReference type="GO" id="GO:0008999">
    <property type="term" value="F:protein-N-terminal-alanine acetyltransferase activity"/>
    <property type="evidence" value="ECO:0007669"/>
    <property type="project" value="TreeGrafter"/>
</dbReference>
<dbReference type="Pfam" id="PF13302">
    <property type="entry name" value="Acetyltransf_3"/>
    <property type="match status" value="1"/>
</dbReference>
<evidence type="ECO:0000313" key="5">
    <source>
        <dbReference type="Proteomes" id="UP000194977"/>
    </source>
</evidence>
<evidence type="ECO:0000313" key="4">
    <source>
        <dbReference type="Proteomes" id="UP000194800"/>
    </source>
</evidence>
<dbReference type="GO" id="GO:0005737">
    <property type="term" value="C:cytoplasm"/>
    <property type="evidence" value="ECO:0007669"/>
    <property type="project" value="TreeGrafter"/>
</dbReference>
<dbReference type="PROSITE" id="PS51186">
    <property type="entry name" value="GNAT"/>
    <property type="match status" value="1"/>
</dbReference>
<organism evidence="2 5">
    <name type="scientific">Gilliamella apicola</name>
    <dbReference type="NCBI Taxonomy" id="1196095"/>
    <lineage>
        <taxon>Bacteria</taxon>
        <taxon>Pseudomonadati</taxon>
        <taxon>Pseudomonadota</taxon>
        <taxon>Gammaproteobacteria</taxon>
        <taxon>Orbales</taxon>
        <taxon>Orbaceae</taxon>
        <taxon>Gilliamella</taxon>
    </lineage>
</organism>
<dbReference type="GO" id="GO:0005840">
    <property type="term" value="C:ribosome"/>
    <property type="evidence" value="ECO:0007669"/>
    <property type="project" value="UniProtKB-KW"/>
</dbReference>
<reference evidence="4 5" key="1">
    <citation type="submission" date="2017-03" db="EMBL/GenBank/DDBJ databases">
        <title>Comparative genomics of honeybee gut symbionts reveal geographically distinct and subgroup specific antibiotic resistance.</title>
        <authorList>
            <person name="Ludvigsen J."/>
            <person name="Porcellato D."/>
            <person name="Labee-Lund T.M."/>
            <person name="Amdam G.V."/>
            <person name="Rudi K."/>
        </authorList>
    </citation>
    <scope>NUCLEOTIDE SEQUENCE [LARGE SCALE GENOMIC DNA]</scope>
    <source>
        <strain evidence="2 5">A-7-12</strain>
        <strain evidence="3 4">A-9-12</strain>
    </source>
</reference>
<sequence>MTNTNQQIIFVNERIHLVPSDRQYSTKLYNIIDVNRDSFSQFMAWPKFVNNETDTSNFLDNCSIEHQKDITKTYVILLDSNPVGLLSFNRIDKNNKTAYIGYWLDSRAEGKGVMTQAIQALTHYYASQKIIKRFVIKCSVDNPKSNAVAKRCGFSYEGTLKQAEYLNGIYHDQNIYGLISTYL</sequence>
<dbReference type="AlphaFoldDB" id="A0A242NKT0"/>
<dbReference type="CDD" id="cd04301">
    <property type="entry name" value="NAT_SF"/>
    <property type="match status" value="1"/>
</dbReference>
<dbReference type="PANTHER" id="PTHR43441">
    <property type="entry name" value="RIBOSOMAL-PROTEIN-SERINE ACETYLTRANSFERASE"/>
    <property type="match status" value="1"/>
</dbReference>
<keyword evidence="2" id="KW-0689">Ribosomal protein</keyword>
<evidence type="ECO:0000259" key="1">
    <source>
        <dbReference type="PROSITE" id="PS51186"/>
    </source>
</evidence>
<dbReference type="InterPro" id="IPR016181">
    <property type="entry name" value="Acyl_CoA_acyltransferase"/>
</dbReference>
<feature type="domain" description="N-acetyltransferase" evidence="1">
    <location>
        <begin position="29"/>
        <end position="176"/>
    </location>
</feature>
<dbReference type="OrthoDB" id="9784707at2"/>
<keyword evidence="2" id="KW-0687">Ribonucleoprotein</keyword>
<dbReference type="InterPro" id="IPR000182">
    <property type="entry name" value="GNAT_dom"/>
</dbReference>
<dbReference type="EMBL" id="NART01000027">
    <property type="protein sequence ID" value="OTQ09954.1"/>
    <property type="molecule type" value="Genomic_DNA"/>
</dbReference>
<dbReference type="Proteomes" id="UP000194977">
    <property type="component" value="Unassembled WGS sequence"/>
</dbReference>
<comment type="caution">
    <text evidence="2">The sequence shown here is derived from an EMBL/GenBank/DDBJ whole genome shotgun (WGS) entry which is preliminary data.</text>
</comment>
<name>A0A242NKT0_9GAMM</name>